<dbReference type="Gene3D" id="1.20.1270.60">
    <property type="entry name" value="Arfaptin homology (AH) domain/BAR domain"/>
    <property type="match status" value="2"/>
</dbReference>
<dbReference type="STRING" id="1569628.A0A316URG5"/>
<evidence type="ECO:0000256" key="8">
    <source>
        <dbReference type="ARBA" id="ARBA00023136"/>
    </source>
</evidence>
<dbReference type="Pfam" id="PF00787">
    <property type="entry name" value="PX"/>
    <property type="match status" value="1"/>
</dbReference>
<accession>A0A316URG5</accession>
<dbReference type="OrthoDB" id="289314at2759"/>
<comment type="similarity">
    <text evidence="2">Belongs to the sorting nexin family.</text>
</comment>
<comment type="subcellular location">
    <subcellularLocation>
        <location evidence="1">Endosome membrane</location>
        <topology evidence="1">Peripheral membrane protein</topology>
    </subcellularLocation>
</comment>
<feature type="compositionally biased region" description="Pro residues" evidence="9">
    <location>
        <begin position="736"/>
        <end position="745"/>
    </location>
</feature>
<dbReference type="GO" id="GO:0005829">
    <property type="term" value="C:cytosol"/>
    <property type="evidence" value="ECO:0007669"/>
    <property type="project" value="GOC"/>
</dbReference>
<gene>
    <name evidence="11" type="ORF">BDZ90DRAFT_274309</name>
</gene>
<dbReference type="GO" id="GO:0010008">
    <property type="term" value="C:endosome membrane"/>
    <property type="evidence" value="ECO:0007669"/>
    <property type="project" value="UniProtKB-SubCell"/>
</dbReference>
<dbReference type="GO" id="GO:0006914">
    <property type="term" value="P:autophagy"/>
    <property type="evidence" value="ECO:0007669"/>
    <property type="project" value="UniProtKB-KW"/>
</dbReference>
<keyword evidence="12" id="KW-1185">Reference proteome</keyword>
<keyword evidence="3" id="KW-0813">Transport</keyword>
<evidence type="ECO:0000256" key="7">
    <source>
        <dbReference type="ARBA" id="ARBA00023121"/>
    </source>
</evidence>
<dbReference type="PANTHER" id="PTHR46979:SF2">
    <property type="entry name" value="SORTING NEXIN-41"/>
    <property type="match status" value="1"/>
</dbReference>
<reference evidence="11 12" key="1">
    <citation type="journal article" date="2018" name="Mol. Biol. Evol.">
        <title>Broad Genomic Sampling Reveals a Smut Pathogenic Ancestry of the Fungal Clade Ustilaginomycotina.</title>
        <authorList>
            <person name="Kijpornyongpan T."/>
            <person name="Mondo S.J."/>
            <person name="Barry K."/>
            <person name="Sandor L."/>
            <person name="Lee J."/>
            <person name="Lipzen A."/>
            <person name="Pangilinan J."/>
            <person name="LaButti K."/>
            <person name="Hainaut M."/>
            <person name="Henrissat B."/>
            <person name="Grigoriev I.V."/>
            <person name="Spatafora J.W."/>
            <person name="Aime M.C."/>
        </authorList>
    </citation>
    <scope>NUCLEOTIDE SEQUENCE [LARGE SCALE GENOMIC DNA]</scope>
    <source>
        <strain evidence="11 12">MCA 5214</strain>
    </source>
</reference>
<feature type="compositionally biased region" description="Gly residues" evidence="9">
    <location>
        <begin position="645"/>
        <end position="655"/>
    </location>
</feature>
<dbReference type="Proteomes" id="UP000245884">
    <property type="component" value="Unassembled WGS sequence"/>
</dbReference>
<organism evidence="11 12">
    <name type="scientific">Jaminaea rosea</name>
    <dbReference type="NCBI Taxonomy" id="1569628"/>
    <lineage>
        <taxon>Eukaryota</taxon>
        <taxon>Fungi</taxon>
        <taxon>Dikarya</taxon>
        <taxon>Basidiomycota</taxon>
        <taxon>Ustilaginomycotina</taxon>
        <taxon>Exobasidiomycetes</taxon>
        <taxon>Microstromatales</taxon>
        <taxon>Microstromatales incertae sedis</taxon>
        <taxon>Jaminaea</taxon>
    </lineage>
</organism>
<feature type="compositionally biased region" description="Low complexity" evidence="9">
    <location>
        <begin position="449"/>
        <end position="480"/>
    </location>
</feature>
<dbReference type="Gene3D" id="3.30.1520.10">
    <property type="entry name" value="Phox-like domain"/>
    <property type="match status" value="1"/>
</dbReference>
<dbReference type="EMBL" id="KZ819666">
    <property type="protein sequence ID" value="PWN27886.1"/>
    <property type="molecule type" value="Genomic_DNA"/>
</dbReference>
<feature type="compositionally biased region" description="Low complexity" evidence="9">
    <location>
        <begin position="673"/>
        <end position="687"/>
    </location>
</feature>
<dbReference type="GeneID" id="37030657"/>
<evidence type="ECO:0000259" key="10">
    <source>
        <dbReference type="PROSITE" id="PS50195"/>
    </source>
</evidence>
<dbReference type="AlphaFoldDB" id="A0A316URG5"/>
<dbReference type="GO" id="GO:0042147">
    <property type="term" value="P:retrograde transport, endosome to Golgi"/>
    <property type="evidence" value="ECO:0007669"/>
    <property type="project" value="InterPro"/>
</dbReference>
<evidence type="ECO:0000256" key="6">
    <source>
        <dbReference type="ARBA" id="ARBA00023006"/>
    </source>
</evidence>
<dbReference type="GO" id="GO:0015031">
    <property type="term" value="P:protein transport"/>
    <property type="evidence" value="ECO:0007669"/>
    <property type="project" value="UniProtKB-KW"/>
</dbReference>
<name>A0A316URG5_9BASI</name>
<dbReference type="InterPro" id="IPR036871">
    <property type="entry name" value="PX_dom_sf"/>
</dbReference>
<evidence type="ECO:0000256" key="5">
    <source>
        <dbReference type="ARBA" id="ARBA00022927"/>
    </source>
</evidence>
<dbReference type="CDD" id="cd06867">
    <property type="entry name" value="PX_SNX41_42"/>
    <property type="match status" value="1"/>
</dbReference>
<dbReference type="InterPro" id="IPR044106">
    <property type="entry name" value="PX_Snx41/Atg20"/>
</dbReference>
<keyword evidence="6" id="KW-0072">Autophagy</keyword>
<dbReference type="InterPro" id="IPR027267">
    <property type="entry name" value="AH/BAR_dom_sf"/>
</dbReference>
<keyword evidence="4" id="KW-0967">Endosome</keyword>
<dbReference type="PROSITE" id="PS50195">
    <property type="entry name" value="PX"/>
    <property type="match status" value="1"/>
</dbReference>
<feature type="region of interest" description="Disordered" evidence="9">
    <location>
        <begin position="1"/>
        <end position="74"/>
    </location>
</feature>
<evidence type="ECO:0000256" key="9">
    <source>
        <dbReference type="SAM" id="MobiDB-lite"/>
    </source>
</evidence>
<sequence length="745" mass="79316">MASHASADDMDPFAQGSGTRPPSYHEDQDTTTTTTNEATPSARAASSSSSPSAPHAQQQQQQQQHAPLPPPEIDMSTLSIIDAQKTTDHVGASSFIVYVIRTGTTEAKRRYSEFEALRSALVSLHPTLIIPPIPDKHTLSDYAVRQSKAKEDATIIARRKRMLQSFLRRCASHPTLQSDAVLRKFLDGRFPWHEILTTPPLSHLPKSNLRAPPQNPADPQASPAYASLPLPPSSTGAQQPLRNPSQRFLDSEAFTNRFAAHMSQSLEKANRRVARRWSDSSGDFAELGAVLNGFSLSESGALALAIERTGQAADSTFMSIGGLLGDWEQSFTEPLHEYVQFASVLQKLLKWRQAKHVQFEMAQDALEAKRLKLGELERIEAEARRLDRALETGGRSLGLGTAGAMHGGGAAGRRGKSSIYGSAVEGEDEEGASAERGRSPGLGDEAGWSDGIGSPSAGAAAAAAPSNDENAAAGNHGANASRDPAALRHRPSHSSSSSGAGGGGGLLSSLTSTFSSFLDVDPESTRRREISRLREEILLLDEGLKLTAADLKWATGAIQTDLDRFQRGKVRDFKGMMLAVARMHREFCRVNLQNWQEAKDSIDAIEGRVQPASSAEQWPTGRMPESSLTRHEERNNSNSSSAGASSGGGAGGGAGKTKRKGAAMGETESGIDGPAAAAPAGSPKEAGMSYEPLGWDDVSRVARGQRGRDDSLAPMTPAPAPPGEAFESSRLDSDGPPVPPPVERQ</sequence>
<dbReference type="InterPro" id="IPR051079">
    <property type="entry name" value="Sorting_Nexin_Autophagy"/>
</dbReference>
<dbReference type="GO" id="GO:0035091">
    <property type="term" value="F:phosphatidylinositol binding"/>
    <property type="evidence" value="ECO:0007669"/>
    <property type="project" value="InterPro"/>
</dbReference>
<dbReference type="RefSeq" id="XP_025362498.1">
    <property type="nucleotide sequence ID" value="XM_025508834.1"/>
</dbReference>
<dbReference type="SMART" id="SM00312">
    <property type="entry name" value="PX"/>
    <property type="match status" value="1"/>
</dbReference>
<evidence type="ECO:0000256" key="4">
    <source>
        <dbReference type="ARBA" id="ARBA00022753"/>
    </source>
</evidence>
<dbReference type="InterPro" id="IPR001683">
    <property type="entry name" value="PX_dom"/>
</dbReference>
<feature type="region of interest" description="Disordered" evidence="9">
    <location>
        <begin position="395"/>
        <end position="505"/>
    </location>
</feature>
<evidence type="ECO:0000256" key="1">
    <source>
        <dbReference type="ARBA" id="ARBA00004481"/>
    </source>
</evidence>
<feature type="region of interest" description="Disordered" evidence="9">
    <location>
        <begin position="608"/>
        <end position="745"/>
    </location>
</feature>
<dbReference type="SUPFAM" id="SSF64268">
    <property type="entry name" value="PX domain"/>
    <property type="match status" value="1"/>
</dbReference>
<evidence type="ECO:0000313" key="11">
    <source>
        <dbReference type="EMBL" id="PWN27886.1"/>
    </source>
</evidence>
<evidence type="ECO:0000256" key="2">
    <source>
        <dbReference type="ARBA" id="ARBA00010883"/>
    </source>
</evidence>
<evidence type="ECO:0000256" key="3">
    <source>
        <dbReference type="ARBA" id="ARBA00022448"/>
    </source>
</evidence>
<proteinExistence type="inferred from homology"/>
<dbReference type="PANTHER" id="PTHR46979">
    <property type="entry name" value="SORTING NEXIN-41"/>
    <property type="match status" value="1"/>
</dbReference>
<keyword evidence="5" id="KW-0653">Protein transport</keyword>
<evidence type="ECO:0000313" key="12">
    <source>
        <dbReference type="Proteomes" id="UP000245884"/>
    </source>
</evidence>
<protein>
    <submittedName>
        <fullName evidence="11">PX-domain-containing protein</fullName>
    </submittedName>
</protein>
<keyword evidence="8" id="KW-0472">Membrane</keyword>
<feature type="region of interest" description="Disordered" evidence="9">
    <location>
        <begin position="201"/>
        <end position="243"/>
    </location>
</feature>
<feature type="compositionally biased region" description="Low complexity" evidence="9">
    <location>
        <begin position="30"/>
        <end position="66"/>
    </location>
</feature>
<keyword evidence="7" id="KW-0446">Lipid-binding</keyword>
<feature type="domain" description="PX" evidence="10">
    <location>
        <begin position="76"/>
        <end position="192"/>
    </location>
</feature>
<feature type="compositionally biased region" description="Gly residues" evidence="9">
    <location>
        <begin position="395"/>
        <end position="412"/>
    </location>
</feature>